<keyword evidence="10" id="KW-1185">Reference proteome</keyword>
<dbReference type="InterPro" id="IPR051817">
    <property type="entry name" value="FDH_cytochrome_b556_subunit"/>
</dbReference>
<dbReference type="PANTHER" id="PTHR30074">
    <property type="entry name" value="FORMATE DEHYDROGENASE, NITRATE-INDUCIBLE, CYTOCHROME B556 FDN SUBUNIT"/>
    <property type="match status" value="1"/>
</dbReference>
<comment type="caution">
    <text evidence="9">The sequence shown here is derived from an EMBL/GenBank/DDBJ whole genome shotgun (WGS) entry which is preliminary data.</text>
</comment>
<dbReference type="InterPro" id="IPR016174">
    <property type="entry name" value="Di-haem_cyt_TM"/>
</dbReference>
<gene>
    <name evidence="9" type="ORF">ACFPZN_31920</name>
</gene>
<reference evidence="10" key="1">
    <citation type="journal article" date="2019" name="Int. J. Syst. Evol. Microbiol.">
        <title>The Global Catalogue of Microorganisms (GCM) 10K type strain sequencing project: providing services to taxonomists for standard genome sequencing and annotation.</title>
        <authorList>
            <consortium name="The Broad Institute Genomics Platform"/>
            <consortium name="The Broad Institute Genome Sequencing Center for Infectious Disease"/>
            <person name="Wu L."/>
            <person name="Ma J."/>
        </authorList>
    </citation>
    <scope>NUCLEOTIDE SEQUENCE [LARGE SCALE GENOMIC DNA]</scope>
    <source>
        <strain evidence="10">KCTC 42087</strain>
    </source>
</reference>
<evidence type="ECO:0000259" key="8">
    <source>
        <dbReference type="Pfam" id="PF01292"/>
    </source>
</evidence>
<dbReference type="InterPro" id="IPR011577">
    <property type="entry name" value="Cyt_b561_bac/Ni-Hgenase"/>
</dbReference>
<feature type="region of interest" description="Disordered" evidence="6">
    <location>
        <begin position="226"/>
        <end position="251"/>
    </location>
</feature>
<dbReference type="PANTHER" id="PTHR30074:SF6">
    <property type="entry name" value="FORMATE DEHYDROGENASE GAMMA SUBUNIT"/>
    <property type="match status" value="1"/>
</dbReference>
<feature type="compositionally biased region" description="Basic and acidic residues" evidence="6">
    <location>
        <begin position="226"/>
        <end position="237"/>
    </location>
</feature>
<evidence type="ECO:0000313" key="10">
    <source>
        <dbReference type="Proteomes" id="UP001596074"/>
    </source>
</evidence>
<dbReference type="RefSeq" id="WP_378285996.1">
    <property type="nucleotide sequence ID" value="NZ_JBHSON010000051.1"/>
</dbReference>
<organism evidence="9 10">
    <name type="scientific">Actinomadura rugatobispora</name>
    <dbReference type="NCBI Taxonomy" id="1994"/>
    <lineage>
        <taxon>Bacteria</taxon>
        <taxon>Bacillati</taxon>
        <taxon>Actinomycetota</taxon>
        <taxon>Actinomycetes</taxon>
        <taxon>Streptosporangiales</taxon>
        <taxon>Thermomonosporaceae</taxon>
        <taxon>Actinomadura</taxon>
    </lineage>
</organism>
<keyword evidence="5 7" id="KW-0472">Membrane</keyword>
<dbReference type="EMBL" id="JBHSON010000051">
    <property type="protein sequence ID" value="MFC5750257.1"/>
    <property type="molecule type" value="Genomic_DNA"/>
</dbReference>
<keyword evidence="3 7" id="KW-0812">Transmembrane</keyword>
<evidence type="ECO:0000256" key="6">
    <source>
        <dbReference type="SAM" id="MobiDB-lite"/>
    </source>
</evidence>
<accession>A0ABW1A6L3</accession>
<protein>
    <submittedName>
        <fullName evidence="9">Cytochrome b/b6 domain-containing protein</fullName>
    </submittedName>
</protein>
<name>A0ABW1A6L3_9ACTN</name>
<evidence type="ECO:0000256" key="3">
    <source>
        <dbReference type="ARBA" id="ARBA00022692"/>
    </source>
</evidence>
<evidence type="ECO:0000313" key="9">
    <source>
        <dbReference type="EMBL" id="MFC5750257.1"/>
    </source>
</evidence>
<dbReference type="Pfam" id="PF01292">
    <property type="entry name" value="Ni_hydr_CYTB"/>
    <property type="match status" value="1"/>
</dbReference>
<feature type="domain" description="Cytochrome b561 bacterial/Ni-hydrogenase" evidence="8">
    <location>
        <begin position="19"/>
        <end position="207"/>
    </location>
</feature>
<proteinExistence type="predicted"/>
<dbReference type="Proteomes" id="UP001596074">
    <property type="component" value="Unassembled WGS sequence"/>
</dbReference>
<dbReference type="SUPFAM" id="SSF81342">
    <property type="entry name" value="Transmembrane di-heme cytochromes"/>
    <property type="match status" value="1"/>
</dbReference>
<comment type="subcellular location">
    <subcellularLocation>
        <location evidence="1">Cell membrane</location>
        <topology evidence="1">Multi-pass membrane protein</topology>
    </subcellularLocation>
</comment>
<keyword evidence="2" id="KW-1003">Cell membrane</keyword>
<dbReference type="Gene3D" id="1.20.950.20">
    <property type="entry name" value="Transmembrane di-heme cytochromes, Chain C"/>
    <property type="match status" value="1"/>
</dbReference>
<evidence type="ECO:0000256" key="1">
    <source>
        <dbReference type="ARBA" id="ARBA00004651"/>
    </source>
</evidence>
<sequence>MPRRDMPRREMPRRGLLDRFSRAERSIHHVTALLMLVCLVTAALLYVPALASAVGRRDLIKPLHIWAGYALPVPVLLGLLSRAFRADLRRLDRFGPHDWEWLRRGDRRAVTGAVPRAGSEAALPRGVIPVGKFNPGQKLNAAFTAGAILVMLGTGTILTFPDPWPDRWRTGATFVHDWLFLIIVVVTLGHLWYALRDRGALGAMVTGRVDRAWAARHHPGWLDELDRRNRTAAERAGESSANPARTGPDGS</sequence>
<evidence type="ECO:0000256" key="2">
    <source>
        <dbReference type="ARBA" id="ARBA00022475"/>
    </source>
</evidence>
<feature type="transmembrane region" description="Helical" evidence="7">
    <location>
        <begin position="63"/>
        <end position="84"/>
    </location>
</feature>
<evidence type="ECO:0000256" key="4">
    <source>
        <dbReference type="ARBA" id="ARBA00022989"/>
    </source>
</evidence>
<feature type="transmembrane region" description="Helical" evidence="7">
    <location>
        <begin position="178"/>
        <end position="195"/>
    </location>
</feature>
<feature type="transmembrane region" description="Helical" evidence="7">
    <location>
        <begin position="139"/>
        <end position="158"/>
    </location>
</feature>
<evidence type="ECO:0000256" key="5">
    <source>
        <dbReference type="ARBA" id="ARBA00023136"/>
    </source>
</evidence>
<evidence type="ECO:0000256" key="7">
    <source>
        <dbReference type="SAM" id="Phobius"/>
    </source>
</evidence>
<keyword evidence="4 7" id="KW-1133">Transmembrane helix</keyword>